<dbReference type="Gene3D" id="2.40.440.10">
    <property type="entry name" value="L,D-transpeptidase catalytic domain-like"/>
    <property type="match status" value="1"/>
</dbReference>
<comment type="pathway">
    <text evidence="1 7">Cell wall biogenesis; peptidoglycan biosynthesis.</text>
</comment>
<accession>A0ABS4AJR6</accession>
<dbReference type="EMBL" id="JAGIZB010000030">
    <property type="protein sequence ID" value="MBP0447287.1"/>
    <property type="molecule type" value="Genomic_DNA"/>
</dbReference>
<dbReference type="InterPro" id="IPR038063">
    <property type="entry name" value="Transpep_catalytic_dom"/>
</dbReference>
<evidence type="ECO:0000313" key="10">
    <source>
        <dbReference type="Proteomes" id="UP000681594"/>
    </source>
</evidence>
<dbReference type="PANTHER" id="PTHR41533">
    <property type="entry name" value="L,D-TRANSPEPTIDASE HI_1667-RELATED"/>
    <property type="match status" value="1"/>
</dbReference>
<dbReference type="PROSITE" id="PS52029">
    <property type="entry name" value="LD_TPASE"/>
    <property type="match status" value="1"/>
</dbReference>
<dbReference type="PANTHER" id="PTHR41533:SF2">
    <property type="entry name" value="BLR7131 PROTEIN"/>
    <property type="match status" value="1"/>
</dbReference>
<dbReference type="RefSeq" id="WP_209381558.1">
    <property type="nucleotide sequence ID" value="NZ_JAGIZB010000030.1"/>
</dbReference>
<feature type="active site" description="Nucleophile" evidence="7">
    <location>
        <position position="319"/>
    </location>
</feature>
<evidence type="ECO:0000256" key="6">
    <source>
        <dbReference type="ARBA" id="ARBA00023316"/>
    </source>
</evidence>
<proteinExistence type="inferred from homology"/>
<evidence type="ECO:0000256" key="5">
    <source>
        <dbReference type="ARBA" id="ARBA00022984"/>
    </source>
</evidence>
<dbReference type="Pfam" id="PF03734">
    <property type="entry name" value="YkuD"/>
    <property type="match status" value="1"/>
</dbReference>
<organism evidence="9 10">
    <name type="scientific">Pararoseomonas baculiformis</name>
    <dbReference type="NCBI Taxonomy" id="2820812"/>
    <lineage>
        <taxon>Bacteria</taxon>
        <taxon>Pseudomonadati</taxon>
        <taxon>Pseudomonadota</taxon>
        <taxon>Alphaproteobacteria</taxon>
        <taxon>Acetobacterales</taxon>
        <taxon>Acetobacteraceae</taxon>
        <taxon>Pararoseomonas</taxon>
    </lineage>
</organism>
<keyword evidence="10" id="KW-1185">Reference proteome</keyword>
<name>A0ABS4AJR6_9PROT</name>
<evidence type="ECO:0000259" key="8">
    <source>
        <dbReference type="PROSITE" id="PS52029"/>
    </source>
</evidence>
<evidence type="ECO:0000256" key="4">
    <source>
        <dbReference type="ARBA" id="ARBA00022960"/>
    </source>
</evidence>
<dbReference type="InterPro" id="IPR052905">
    <property type="entry name" value="LD-transpeptidase_YkuD-like"/>
</dbReference>
<evidence type="ECO:0000256" key="1">
    <source>
        <dbReference type="ARBA" id="ARBA00004752"/>
    </source>
</evidence>
<keyword evidence="6 7" id="KW-0961">Cell wall biogenesis/degradation</keyword>
<feature type="domain" description="L,D-TPase catalytic" evidence="8">
    <location>
        <begin position="187"/>
        <end position="340"/>
    </location>
</feature>
<dbReference type="SUPFAM" id="SSF141523">
    <property type="entry name" value="L,D-transpeptidase catalytic domain-like"/>
    <property type="match status" value="1"/>
</dbReference>
<dbReference type="CDD" id="cd16913">
    <property type="entry name" value="YkuD_like"/>
    <property type="match status" value="1"/>
</dbReference>
<keyword evidence="4 7" id="KW-0133">Cell shape</keyword>
<gene>
    <name evidence="9" type="ORF">J8J14_21170</name>
</gene>
<evidence type="ECO:0000256" key="3">
    <source>
        <dbReference type="ARBA" id="ARBA00022679"/>
    </source>
</evidence>
<feature type="active site" description="Proton donor/acceptor" evidence="7">
    <location>
        <position position="300"/>
    </location>
</feature>
<evidence type="ECO:0000256" key="7">
    <source>
        <dbReference type="PROSITE-ProRule" id="PRU01373"/>
    </source>
</evidence>
<dbReference type="Proteomes" id="UP000681594">
    <property type="component" value="Unassembled WGS sequence"/>
</dbReference>
<evidence type="ECO:0000256" key="2">
    <source>
        <dbReference type="ARBA" id="ARBA00005992"/>
    </source>
</evidence>
<sequence>MLRDGAPELLFADERPNAWLLRRFYARHGFAPVWTTRAAQAEALTAAVLRAGRHGLDPELFHASQLRRRSELPPPERELLLSDAFLSYADALAHGAVPVERRRPVEVLTPEPVNVAAALDRAIASPDPAAVIEALAPATPTYTALRKALEEHESGAAAGDQARMNRQRLIAVNLERQRWLPRRLPANRVWVNVADQGLVLYRDGQPGFSTRVVVGNDGERDQSPEFQTMIEGAFFNPPWVVPRDIVVADLLPKIRRDPDYLEKNNMVMLENGEVEQRPGPSAGLGYIMFDMPNRFDVYLHDTPARHIFSRENRRLSYGCIRVEKPRELAALLMEQPIETIHEEISTGVTTRRALPRPMPVFVIYQTAFVDTDGQLQFRPDFYGRDARVWQQMQERPSGGRPATAS</sequence>
<dbReference type="Pfam" id="PF20142">
    <property type="entry name" value="Scaffold"/>
    <property type="match status" value="1"/>
</dbReference>
<dbReference type="InterPro" id="IPR045380">
    <property type="entry name" value="LD_TPept_scaffold_dom"/>
</dbReference>
<evidence type="ECO:0000313" key="9">
    <source>
        <dbReference type="EMBL" id="MBP0447287.1"/>
    </source>
</evidence>
<keyword evidence="5 7" id="KW-0573">Peptidoglycan synthesis</keyword>
<comment type="caution">
    <text evidence="9">The sequence shown here is derived from an EMBL/GenBank/DDBJ whole genome shotgun (WGS) entry which is preliminary data.</text>
</comment>
<dbReference type="InterPro" id="IPR005490">
    <property type="entry name" value="LD_TPept_cat_dom"/>
</dbReference>
<keyword evidence="3" id="KW-0808">Transferase</keyword>
<protein>
    <submittedName>
        <fullName evidence="9">L,D-transpeptidase family protein</fullName>
    </submittedName>
</protein>
<reference evidence="9 10" key="1">
    <citation type="submission" date="2021-03" db="EMBL/GenBank/DDBJ databases">
        <authorList>
            <person name="So Y."/>
        </authorList>
    </citation>
    <scope>NUCLEOTIDE SEQUENCE [LARGE SCALE GENOMIC DNA]</scope>
    <source>
        <strain evidence="9 10">SSH11</strain>
    </source>
</reference>
<comment type="similarity">
    <text evidence="2">Belongs to the YkuD family.</text>
</comment>